<dbReference type="Proteomes" id="UP000223968">
    <property type="component" value="Unassembled WGS sequence"/>
</dbReference>
<accession>A0A2B7WFF8</accession>
<proteinExistence type="predicted"/>
<gene>
    <name evidence="1" type="ORF">AJ79_10064</name>
</gene>
<name>A0A2B7WFF8_9EURO</name>
<evidence type="ECO:0000313" key="2">
    <source>
        <dbReference type="Proteomes" id="UP000223968"/>
    </source>
</evidence>
<protein>
    <submittedName>
        <fullName evidence="1">Uncharacterized protein</fullName>
    </submittedName>
</protein>
<dbReference type="EMBL" id="PDNB01000346">
    <property type="protein sequence ID" value="PGG95435.1"/>
    <property type="molecule type" value="Genomic_DNA"/>
</dbReference>
<organism evidence="1 2">
    <name type="scientific">Helicocarpus griseus UAMH5409</name>
    <dbReference type="NCBI Taxonomy" id="1447875"/>
    <lineage>
        <taxon>Eukaryota</taxon>
        <taxon>Fungi</taxon>
        <taxon>Dikarya</taxon>
        <taxon>Ascomycota</taxon>
        <taxon>Pezizomycotina</taxon>
        <taxon>Eurotiomycetes</taxon>
        <taxon>Eurotiomycetidae</taxon>
        <taxon>Onygenales</taxon>
        <taxon>Ajellomycetaceae</taxon>
        <taxon>Helicocarpus</taxon>
    </lineage>
</organism>
<comment type="caution">
    <text evidence="1">The sequence shown here is derived from an EMBL/GenBank/DDBJ whole genome shotgun (WGS) entry which is preliminary data.</text>
</comment>
<sequence length="167" mass="18830">MELNNIEWPNLARWNQELDVPGDLAGNWNNLDVADSATSHSVNQNDVEFPLSLPSVGSSEMTTTETHCQTTQLSGSCQCSEKLLQLQEEIKRLWKDKIEKLCIYIQESLQPWTESITERIDDLTNKCNPPEDMDITYHPMADVKQSQVFGFSRTGGTDEHSPMGEGV</sequence>
<dbReference type="AlphaFoldDB" id="A0A2B7WFF8"/>
<keyword evidence="2" id="KW-1185">Reference proteome</keyword>
<evidence type="ECO:0000313" key="1">
    <source>
        <dbReference type="EMBL" id="PGG95435.1"/>
    </source>
</evidence>
<reference evidence="1 2" key="1">
    <citation type="submission" date="2017-10" db="EMBL/GenBank/DDBJ databases">
        <title>Comparative genomics in systemic dimorphic fungi from Ajellomycetaceae.</title>
        <authorList>
            <person name="Munoz J.F."/>
            <person name="Mcewen J.G."/>
            <person name="Clay O.K."/>
            <person name="Cuomo C.A."/>
        </authorList>
    </citation>
    <scope>NUCLEOTIDE SEQUENCE [LARGE SCALE GENOMIC DNA]</scope>
    <source>
        <strain evidence="1 2">UAMH5409</strain>
    </source>
</reference>
<dbReference type="OrthoDB" id="10373979at2759"/>